<dbReference type="PANTHER" id="PTHR43767">
    <property type="entry name" value="LONG-CHAIN-FATTY-ACID--COA LIGASE"/>
    <property type="match status" value="1"/>
</dbReference>
<proteinExistence type="predicted"/>
<dbReference type="eggNOG" id="arCOG00856">
    <property type="taxonomic scope" value="Archaea"/>
</dbReference>
<dbReference type="STRING" id="1227499.C493_18006"/>
<dbReference type="PANTHER" id="PTHR43767:SF1">
    <property type="entry name" value="NONRIBOSOMAL PEPTIDE SYNTHASE PES1 (EUROFUNG)-RELATED"/>
    <property type="match status" value="1"/>
</dbReference>
<keyword evidence="4" id="KW-0436">Ligase</keyword>
<dbReference type="Gene3D" id="3.40.50.12780">
    <property type="entry name" value="N-terminal domain of ligase-like"/>
    <property type="match status" value="1"/>
</dbReference>
<dbReference type="Pfam" id="PF13193">
    <property type="entry name" value="AMP-binding_C"/>
    <property type="match status" value="1"/>
</dbReference>
<dbReference type="InterPro" id="IPR050237">
    <property type="entry name" value="ATP-dep_AMP-bd_enzyme"/>
</dbReference>
<dbReference type="AlphaFoldDB" id="L9WN52"/>
<dbReference type="InterPro" id="IPR000873">
    <property type="entry name" value="AMP-dep_synth/lig_dom"/>
</dbReference>
<dbReference type="GO" id="GO:0016878">
    <property type="term" value="F:acid-thiol ligase activity"/>
    <property type="evidence" value="ECO:0007669"/>
    <property type="project" value="UniProtKB-ARBA"/>
</dbReference>
<evidence type="ECO:0000256" key="1">
    <source>
        <dbReference type="SAM" id="MobiDB-lite"/>
    </source>
</evidence>
<dbReference type="OrthoDB" id="193284at2157"/>
<feature type="region of interest" description="Disordered" evidence="1">
    <location>
        <begin position="341"/>
        <end position="361"/>
    </location>
</feature>
<sequence length="516" mass="56878">MNFVDTFTRTVRRHGSDTAIVSDDGRSMTYEDLDDRTTRLANAIDERVPEQRVATLAINGPAAIETMIASQKRGIGNVQLPFRDSPGGLVAMLEPTDASLLVFDDANAEKALEVLDRTEIDVGIHAGERSIEHDAVEPYDVVLSDASTDAVETHPDHEHGVFYTSGTTSTPKAVLFDQEQLWHGSTQVIMEMGIDETDTALVTTPWYHMVTCDAWILPHIQAGATLVVQSDFDPDEALQLVDEHDATGALAVPTQLHALADCQRENEYDIETLSYIRTGGSIVTEALVEKAAEHLTRGVYNTYGLTEGGPNLTFAHPWVQDEHTGSIGKESFVSEVRVVEAAEPDEDPDPNATVDPGESGEILVRGPGTCNGYMDRPEETDWLLVEDEWVRTGDVAEVDEDGFLYITGRVDNMIVSGGENIYPEEVEEAIETHDGVDEAVVLGLEDEEWGHRVACVVCTEDDGLCEDDLDQFCKDHDELADFKRPREYVVVIEGSLPRTDTGTIERETVHLEYFAE</sequence>
<dbReference type="InterPro" id="IPR025110">
    <property type="entry name" value="AMP-bd_C"/>
</dbReference>
<evidence type="ECO:0000259" key="3">
    <source>
        <dbReference type="Pfam" id="PF13193"/>
    </source>
</evidence>
<comment type="caution">
    <text evidence="4">The sequence shown here is derived from an EMBL/GenBank/DDBJ whole genome shotgun (WGS) entry which is preliminary data.</text>
</comment>
<dbReference type="PATRIC" id="fig|1227499.3.peg.3708"/>
<accession>L9WN52</accession>
<dbReference type="InterPro" id="IPR042099">
    <property type="entry name" value="ANL_N_sf"/>
</dbReference>
<dbReference type="Gene3D" id="3.30.300.30">
    <property type="match status" value="1"/>
</dbReference>
<dbReference type="EMBL" id="AOHZ01000084">
    <property type="protein sequence ID" value="ELY50905.1"/>
    <property type="molecule type" value="Genomic_DNA"/>
</dbReference>
<evidence type="ECO:0000259" key="2">
    <source>
        <dbReference type="Pfam" id="PF00501"/>
    </source>
</evidence>
<protein>
    <submittedName>
        <fullName evidence="4">O-succinylbenzoate--CoA ligase</fullName>
    </submittedName>
</protein>
<dbReference type="PROSITE" id="PS00455">
    <property type="entry name" value="AMP_BINDING"/>
    <property type="match status" value="1"/>
</dbReference>
<evidence type="ECO:0000313" key="4">
    <source>
        <dbReference type="EMBL" id="ELY50905.1"/>
    </source>
</evidence>
<dbReference type="InterPro" id="IPR020845">
    <property type="entry name" value="AMP-binding_CS"/>
</dbReference>
<organism evidence="4 5">
    <name type="scientific">Natronolimnohabitans innermongolicus JCM 12255</name>
    <dbReference type="NCBI Taxonomy" id="1227499"/>
    <lineage>
        <taxon>Archaea</taxon>
        <taxon>Methanobacteriati</taxon>
        <taxon>Methanobacteriota</taxon>
        <taxon>Stenosarchaea group</taxon>
        <taxon>Halobacteria</taxon>
        <taxon>Halobacteriales</taxon>
        <taxon>Natrialbaceae</taxon>
        <taxon>Natronolimnohabitans</taxon>
    </lineage>
</organism>
<dbReference type="Proteomes" id="UP000011602">
    <property type="component" value="Unassembled WGS sequence"/>
</dbReference>
<dbReference type="Pfam" id="PF00501">
    <property type="entry name" value="AMP-binding"/>
    <property type="match status" value="1"/>
</dbReference>
<dbReference type="SUPFAM" id="SSF56801">
    <property type="entry name" value="Acetyl-CoA synthetase-like"/>
    <property type="match status" value="1"/>
</dbReference>
<feature type="domain" description="AMP-dependent synthetase/ligase" evidence="2">
    <location>
        <begin position="7"/>
        <end position="373"/>
    </location>
</feature>
<name>L9WN52_9EURY</name>
<keyword evidence="5" id="KW-1185">Reference proteome</keyword>
<gene>
    <name evidence="4" type="ORF">C493_18006</name>
</gene>
<dbReference type="RefSeq" id="WP_007260861.1">
    <property type="nucleotide sequence ID" value="NZ_AOHZ01000084.1"/>
</dbReference>
<dbReference type="InterPro" id="IPR045851">
    <property type="entry name" value="AMP-bd_C_sf"/>
</dbReference>
<feature type="domain" description="AMP-binding enzyme C-terminal" evidence="3">
    <location>
        <begin position="425"/>
        <end position="502"/>
    </location>
</feature>
<reference evidence="4 5" key="1">
    <citation type="journal article" date="2014" name="PLoS Genet.">
        <title>Phylogenetically driven sequencing of extremely halophilic archaea reveals strategies for static and dynamic osmo-response.</title>
        <authorList>
            <person name="Becker E.A."/>
            <person name="Seitzer P.M."/>
            <person name="Tritt A."/>
            <person name="Larsen D."/>
            <person name="Krusor M."/>
            <person name="Yao A.I."/>
            <person name="Wu D."/>
            <person name="Madern D."/>
            <person name="Eisen J.A."/>
            <person name="Darling A.E."/>
            <person name="Facciotti M.T."/>
        </authorList>
    </citation>
    <scope>NUCLEOTIDE SEQUENCE [LARGE SCALE GENOMIC DNA]</scope>
    <source>
        <strain evidence="4 5">JCM 12255</strain>
    </source>
</reference>
<evidence type="ECO:0000313" key="5">
    <source>
        <dbReference type="Proteomes" id="UP000011602"/>
    </source>
</evidence>